<comment type="caution">
    <text evidence="2">The sequence shown here is derived from an EMBL/GenBank/DDBJ whole genome shotgun (WGS) entry which is preliminary data.</text>
</comment>
<name>A0A2H0XBZ7_UNCKA</name>
<protein>
    <submittedName>
        <fullName evidence="2">Uncharacterized protein</fullName>
    </submittedName>
</protein>
<evidence type="ECO:0000256" key="1">
    <source>
        <dbReference type="SAM" id="Coils"/>
    </source>
</evidence>
<proteinExistence type="predicted"/>
<dbReference type="AlphaFoldDB" id="A0A2H0XBZ7"/>
<evidence type="ECO:0000313" key="2">
    <source>
        <dbReference type="EMBL" id="PIS22432.1"/>
    </source>
</evidence>
<feature type="coiled-coil region" evidence="1">
    <location>
        <begin position="67"/>
        <end position="101"/>
    </location>
</feature>
<keyword evidence="1" id="KW-0175">Coiled coil</keyword>
<organism evidence="2 3">
    <name type="scientific">candidate division WWE3 bacterium CG08_land_8_20_14_0_20_41_10</name>
    <dbReference type="NCBI Taxonomy" id="1975085"/>
    <lineage>
        <taxon>Bacteria</taxon>
        <taxon>Katanobacteria</taxon>
    </lineage>
</organism>
<sequence length="291" mass="34303">MGETRKTLLSGDQDGLNKKVFTGQLTSEQFHKEYKSQNRRTLYQDMDAWDKSRGNKKETWKYEEVKKETLDRVNNDYGELLQEAERRSEEISRATEEALRTNRDEIKRKVADPIFENYMFLNQNGFLDKDPKLKRKYGYILRDQLGIDPQTLELYEAQYKKEQEEKKKDETIEARTRRVVEEAQAKAEAKVAEMKKELDLAKERTEEEVKKADALKNQLEQMGAENKRQKDRTDQLEAQIQELQASIALFKADQERERLADEREAKRRANLEVFRKERIKEDVESIGGAGI</sequence>
<gene>
    <name evidence="2" type="ORF">COT50_01965</name>
</gene>
<dbReference type="Proteomes" id="UP000231252">
    <property type="component" value="Unassembled WGS sequence"/>
</dbReference>
<accession>A0A2H0XBZ7</accession>
<reference evidence="3" key="1">
    <citation type="submission" date="2017-09" db="EMBL/GenBank/DDBJ databases">
        <title>Depth-based differentiation of microbial function through sediment-hosted aquifers and enrichment of novel symbionts in the deep terrestrial subsurface.</title>
        <authorList>
            <person name="Probst A.J."/>
            <person name="Ladd B."/>
            <person name="Jarett J.K."/>
            <person name="Geller-Mcgrath D.E."/>
            <person name="Sieber C.M.K."/>
            <person name="Emerson J.B."/>
            <person name="Anantharaman K."/>
            <person name="Thomas B.C."/>
            <person name="Malmstrom R."/>
            <person name="Stieglmeier M."/>
            <person name="Klingl A."/>
            <person name="Woyke T."/>
            <person name="Ryan C.M."/>
            <person name="Banfield J.F."/>
        </authorList>
    </citation>
    <scope>NUCLEOTIDE SEQUENCE [LARGE SCALE GENOMIC DNA]</scope>
</reference>
<dbReference type="EMBL" id="PEYU01000040">
    <property type="protein sequence ID" value="PIS22432.1"/>
    <property type="molecule type" value="Genomic_DNA"/>
</dbReference>
<feature type="coiled-coil region" evidence="1">
    <location>
        <begin position="152"/>
        <end position="272"/>
    </location>
</feature>
<evidence type="ECO:0000313" key="3">
    <source>
        <dbReference type="Proteomes" id="UP000231252"/>
    </source>
</evidence>